<protein>
    <submittedName>
        <fullName evidence="1">Uncharacterized protein</fullName>
    </submittedName>
</protein>
<accession>A0A0E9Q5L4</accession>
<organism evidence="1">
    <name type="scientific">Anguilla anguilla</name>
    <name type="common">European freshwater eel</name>
    <name type="synonym">Muraena anguilla</name>
    <dbReference type="NCBI Taxonomy" id="7936"/>
    <lineage>
        <taxon>Eukaryota</taxon>
        <taxon>Metazoa</taxon>
        <taxon>Chordata</taxon>
        <taxon>Craniata</taxon>
        <taxon>Vertebrata</taxon>
        <taxon>Euteleostomi</taxon>
        <taxon>Actinopterygii</taxon>
        <taxon>Neopterygii</taxon>
        <taxon>Teleostei</taxon>
        <taxon>Anguilliformes</taxon>
        <taxon>Anguillidae</taxon>
        <taxon>Anguilla</taxon>
    </lineage>
</organism>
<proteinExistence type="predicted"/>
<name>A0A0E9Q5L4_ANGAN</name>
<dbReference type="AlphaFoldDB" id="A0A0E9Q5L4"/>
<reference evidence="1" key="1">
    <citation type="submission" date="2014-11" db="EMBL/GenBank/DDBJ databases">
        <authorList>
            <person name="Amaro Gonzalez C."/>
        </authorList>
    </citation>
    <scope>NUCLEOTIDE SEQUENCE</scope>
</reference>
<reference evidence="1" key="2">
    <citation type="journal article" date="2015" name="Fish Shellfish Immunol.">
        <title>Early steps in the European eel (Anguilla anguilla)-Vibrio vulnificus interaction in the gills: Role of the RtxA13 toxin.</title>
        <authorList>
            <person name="Callol A."/>
            <person name="Pajuelo D."/>
            <person name="Ebbesson L."/>
            <person name="Teles M."/>
            <person name="MacKenzie S."/>
            <person name="Amaro C."/>
        </authorList>
    </citation>
    <scope>NUCLEOTIDE SEQUENCE</scope>
</reference>
<dbReference type="EMBL" id="GBXM01097194">
    <property type="protein sequence ID" value="JAH11383.1"/>
    <property type="molecule type" value="Transcribed_RNA"/>
</dbReference>
<sequence length="27" mass="3234">MMILLYHSSPYCFGNLEEVDTHPDHQR</sequence>
<evidence type="ECO:0000313" key="1">
    <source>
        <dbReference type="EMBL" id="JAH11383.1"/>
    </source>
</evidence>